<evidence type="ECO:0000313" key="3">
    <source>
        <dbReference type="Proteomes" id="UP000023152"/>
    </source>
</evidence>
<sequence length="140" mass="14969">KSEEVDTVTLSDSDESFDEALTTAAPAIHHLIVDKDLTLHSASSTAFSASTSAATATATAAATVTAIATGTISASSAMTTTMTTTTTTTDYKKKKAHETGDPKEHKGQHVLSESFNKRQLLLQRRKHDIGRRYTTTNLQD</sequence>
<feature type="compositionally biased region" description="Low complexity" evidence="1">
    <location>
        <begin position="75"/>
        <end position="89"/>
    </location>
</feature>
<reference evidence="2 3" key="1">
    <citation type="journal article" date="2013" name="Curr. Biol.">
        <title>The Genome of the Foraminiferan Reticulomyxa filosa.</title>
        <authorList>
            <person name="Glockner G."/>
            <person name="Hulsmann N."/>
            <person name="Schleicher M."/>
            <person name="Noegel A.A."/>
            <person name="Eichinger L."/>
            <person name="Gallinger C."/>
            <person name="Pawlowski J."/>
            <person name="Sierra R."/>
            <person name="Euteneuer U."/>
            <person name="Pillet L."/>
            <person name="Moustafa A."/>
            <person name="Platzer M."/>
            <person name="Groth M."/>
            <person name="Szafranski K."/>
            <person name="Schliwa M."/>
        </authorList>
    </citation>
    <scope>NUCLEOTIDE SEQUENCE [LARGE SCALE GENOMIC DNA]</scope>
</reference>
<organism evidence="2 3">
    <name type="scientific">Reticulomyxa filosa</name>
    <dbReference type="NCBI Taxonomy" id="46433"/>
    <lineage>
        <taxon>Eukaryota</taxon>
        <taxon>Sar</taxon>
        <taxon>Rhizaria</taxon>
        <taxon>Retaria</taxon>
        <taxon>Foraminifera</taxon>
        <taxon>Monothalamids</taxon>
        <taxon>Reticulomyxidae</taxon>
        <taxon>Reticulomyxa</taxon>
    </lineage>
</organism>
<feature type="compositionally biased region" description="Basic and acidic residues" evidence="1">
    <location>
        <begin position="97"/>
        <end position="107"/>
    </location>
</feature>
<feature type="region of interest" description="Disordered" evidence="1">
    <location>
        <begin position="75"/>
        <end position="112"/>
    </location>
</feature>
<comment type="caution">
    <text evidence="2">The sequence shown here is derived from an EMBL/GenBank/DDBJ whole genome shotgun (WGS) entry which is preliminary data.</text>
</comment>
<dbReference type="Proteomes" id="UP000023152">
    <property type="component" value="Unassembled WGS sequence"/>
</dbReference>
<feature type="non-terminal residue" evidence="2">
    <location>
        <position position="1"/>
    </location>
</feature>
<evidence type="ECO:0000256" key="1">
    <source>
        <dbReference type="SAM" id="MobiDB-lite"/>
    </source>
</evidence>
<gene>
    <name evidence="2" type="ORF">RFI_38304</name>
</gene>
<feature type="non-terminal residue" evidence="2">
    <location>
        <position position="140"/>
    </location>
</feature>
<dbReference type="EMBL" id="ASPP01044672">
    <property type="protein sequence ID" value="ETN99177.1"/>
    <property type="molecule type" value="Genomic_DNA"/>
</dbReference>
<evidence type="ECO:0000313" key="2">
    <source>
        <dbReference type="EMBL" id="ETN99177.1"/>
    </source>
</evidence>
<dbReference type="AlphaFoldDB" id="X6LAX0"/>
<proteinExistence type="predicted"/>
<keyword evidence="3" id="KW-1185">Reference proteome</keyword>
<protein>
    <submittedName>
        <fullName evidence="2">Uncharacterized protein</fullName>
    </submittedName>
</protein>
<name>X6LAX0_RETFI</name>
<accession>X6LAX0</accession>